<organism evidence="1 2">
    <name type="scientific">Brucella grignonensis</name>
    <dbReference type="NCBI Taxonomy" id="94627"/>
    <lineage>
        <taxon>Bacteria</taxon>
        <taxon>Pseudomonadati</taxon>
        <taxon>Pseudomonadota</taxon>
        <taxon>Alphaproteobacteria</taxon>
        <taxon>Hyphomicrobiales</taxon>
        <taxon>Brucellaceae</taxon>
        <taxon>Brucella/Ochrobactrum group</taxon>
        <taxon>Brucella</taxon>
    </lineage>
</organism>
<evidence type="ECO:0000313" key="1">
    <source>
        <dbReference type="EMBL" id="OYR10951.1"/>
    </source>
</evidence>
<dbReference type="Proteomes" id="UP000216478">
    <property type="component" value="Unassembled WGS sequence"/>
</dbReference>
<keyword evidence="2" id="KW-1185">Reference proteome</keyword>
<dbReference type="EMBL" id="NNRL01000163">
    <property type="protein sequence ID" value="OYR10951.1"/>
    <property type="molecule type" value="Genomic_DNA"/>
</dbReference>
<sequence length="58" mass="6728">MFNYIEQRSVAALSSDFQAISLGQSVFGWPLAIRLSKRGRFRLHPLQSNTNEENRQNF</sequence>
<accession>A0A256F953</accession>
<dbReference type="AlphaFoldDB" id="A0A256F953"/>
<reference evidence="1 2" key="1">
    <citation type="submission" date="2017-07" db="EMBL/GenBank/DDBJ databases">
        <title>Phylogenetic study on the rhizospheric bacterium Ochrobactrum sp. A44.</title>
        <authorList>
            <person name="Krzyzanowska D.M."/>
            <person name="Ossowicki A."/>
            <person name="Rajewska M."/>
            <person name="Maciag T."/>
            <person name="Kaczynski Z."/>
            <person name="Czerwicka M."/>
            <person name="Jafra S."/>
        </authorList>
    </citation>
    <scope>NUCLEOTIDE SEQUENCE [LARGE SCALE GENOMIC DNA]</scope>
    <source>
        <strain evidence="1 2">OgA9a</strain>
    </source>
</reference>
<comment type="caution">
    <text evidence="1">The sequence shown here is derived from an EMBL/GenBank/DDBJ whole genome shotgun (WGS) entry which is preliminary data.</text>
</comment>
<evidence type="ECO:0000313" key="2">
    <source>
        <dbReference type="Proteomes" id="UP000216478"/>
    </source>
</evidence>
<proteinExistence type="predicted"/>
<gene>
    <name evidence="1" type="ORF">CEV33_2417</name>
</gene>
<name>A0A256F953_9HYPH</name>
<protein>
    <submittedName>
        <fullName evidence="1">Uncharacterized protein</fullName>
    </submittedName>
</protein>